<name>A0A6A6UN54_9PEZI</name>
<keyword evidence="6 9" id="KW-0804">Transcription</keyword>
<evidence type="ECO:0000313" key="11">
    <source>
        <dbReference type="Proteomes" id="UP000799302"/>
    </source>
</evidence>
<dbReference type="AlphaFoldDB" id="A0A6A6UN54"/>
<evidence type="ECO:0000256" key="4">
    <source>
        <dbReference type="ARBA" id="ARBA00023015"/>
    </source>
</evidence>
<comment type="similarity">
    <text evidence="2 9">Belongs to the Mediator complex subunit 5 family.</text>
</comment>
<reference evidence="10" key="1">
    <citation type="journal article" date="2020" name="Stud. Mycol.">
        <title>101 Dothideomycetes genomes: a test case for predicting lifestyles and emergence of pathogens.</title>
        <authorList>
            <person name="Haridas S."/>
            <person name="Albert R."/>
            <person name="Binder M."/>
            <person name="Bloem J."/>
            <person name="Labutti K."/>
            <person name="Salamov A."/>
            <person name="Andreopoulos B."/>
            <person name="Baker S."/>
            <person name="Barry K."/>
            <person name="Bills G."/>
            <person name="Bluhm B."/>
            <person name="Cannon C."/>
            <person name="Castanera R."/>
            <person name="Culley D."/>
            <person name="Daum C."/>
            <person name="Ezra D."/>
            <person name="Gonzalez J."/>
            <person name="Henrissat B."/>
            <person name="Kuo A."/>
            <person name="Liang C."/>
            <person name="Lipzen A."/>
            <person name="Lutzoni F."/>
            <person name="Magnuson J."/>
            <person name="Mondo S."/>
            <person name="Nolan M."/>
            <person name="Ohm R."/>
            <person name="Pangilinan J."/>
            <person name="Park H.-J."/>
            <person name="Ramirez L."/>
            <person name="Alfaro M."/>
            <person name="Sun H."/>
            <person name="Tritt A."/>
            <person name="Yoshinaga Y."/>
            <person name="Zwiers L.-H."/>
            <person name="Turgeon B."/>
            <person name="Goodwin S."/>
            <person name="Spatafora J."/>
            <person name="Crous P."/>
            <person name="Grigoriev I."/>
        </authorList>
    </citation>
    <scope>NUCLEOTIDE SEQUENCE</scope>
    <source>
        <strain evidence="10">CBS 115976</strain>
    </source>
</reference>
<keyword evidence="5 9" id="KW-0010">Activator</keyword>
<dbReference type="EMBL" id="MU004231">
    <property type="protein sequence ID" value="KAF2673126.1"/>
    <property type="molecule type" value="Genomic_DNA"/>
</dbReference>
<evidence type="ECO:0000256" key="8">
    <source>
        <dbReference type="ARBA" id="ARBA00031256"/>
    </source>
</evidence>
<protein>
    <recommendedName>
        <fullName evidence="3 9">Mediator of RNA polymerase II transcription subunit 5</fullName>
    </recommendedName>
    <alternativeName>
        <fullName evidence="8 9">Mediator complex subunit 5</fullName>
    </alternativeName>
</protein>
<evidence type="ECO:0000256" key="2">
    <source>
        <dbReference type="ARBA" id="ARBA00008782"/>
    </source>
</evidence>
<dbReference type="PANTHER" id="PTHR35784:SF1">
    <property type="entry name" value="MEDIATOR OF RNA POLYMERASE II TRANSCRIPTION SUBUNIT 5"/>
    <property type="match status" value="1"/>
</dbReference>
<dbReference type="OrthoDB" id="5322661at2759"/>
<dbReference type="GO" id="GO:0003712">
    <property type="term" value="F:transcription coregulator activity"/>
    <property type="evidence" value="ECO:0007669"/>
    <property type="project" value="InterPro"/>
</dbReference>
<evidence type="ECO:0000256" key="3">
    <source>
        <dbReference type="ARBA" id="ARBA00020628"/>
    </source>
</evidence>
<evidence type="ECO:0000256" key="9">
    <source>
        <dbReference type="RuleBase" id="RU364142"/>
    </source>
</evidence>
<comment type="subunit">
    <text evidence="9">Component of the Mediator complex.</text>
</comment>
<dbReference type="PANTHER" id="PTHR35784">
    <property type="entry name" value="MEDIATOR OF RNA POLYMERASE II TRANSCRIPTION SUBUNIT 5"/>
    <property type="match status" value="1"/>
</dbReference>
<dbReference type="GO" id="GO:0016592">
    <property type="term" value="C:mediator complex"/>
    <property type="evidence" value="ECO:0007669"/>
    <property type="project" value="InterPro"/>
</dbReference>
<evidence type="ECO:0000256" key="5">
    <source>
        <dbReference type="ARBA" id="ARBA00023159"/>
    </source>
</evidence>
<evidence type="ECO:0000256" key="7">
    <source>
        <dbReference type="ARBA" id="ARBA00023242"/>
    </source>
</evidence>
<dbReference type="Proteomes" id="UP000799302">
    <property type="component" value="Unassembled WGS sequence"/>
</dbReference>
<comment type="function">
    <text evidence="9">Component of the Mediator complex, a coactivator involved in the regulated transcription of nearly all RNA polymerase II-dependent genes. Mediator functions as a bridge to convey information from gene-specific regulatory proteins to the basal RNA polymerase II transcription machinery. Mediator is recruited to promoters by direct interactions with regulatory proteins and serves as a scaffold for the assembly of a functional preinitiation complex with RNA polymerase II and the general transcription factors.</text>
</comment>
<evidence type="ECO:0000313" key="10">
    <source>
        <dbReference type="EMBL" id="KAF2673126.1"/>
    </source>
</evidence>
<accession>A0A6A6UN54</accession>
<organism evidence="10 11">
    <name type="scientific">Microthyrium microscopicum</name>
    <dbReference type="NCBI Taxonomy" id="703497"/>
    <lineage>
        <taxon>Eukaryota</taxon>
        <taxon>Fungi</taxon>
        <taxon>Dikarya</taxon>
        <taxon>Ascomycota</taxon>
        <taxon>Pezizomycotina</taxon>
        <taxon>Dothideomycetes</taxon>
        <taxon>Dothideomycetes incertae sedis</taxon>
        <taxon>Microthyriales</taxon>
        <taxon>Microthyriaceae</taxon>
        <taxon>Microthyrium</taxon>
    </lineage>
</organism>
<evidence type="ECO:0000256" key="6">
    <source>
        <dbReference type="ARBA" id="ARBA00023163"/>
    </source>
</evidence>
<sequence>MTTQSSTHVIHVPTKKIKPMKENAVAEPSVWKLLFHQCLHERIQGPKFRTLAGQLWAEKPSGRLYLANELLDCQRTGSIVSDSLFTEYFEDLLLTKRISVSDVLDATLEHSLYRQHKPPREPKNSSDLQTALVMLVTRQILTHQAPKHSHLAQKLLQSVLGWLQAIVKSDQLLLDENGPQLCDALGFLAAAALENGEMISMIDNHSSKSILKPLSETLHSFYQLWTQTGSQVAAQHANRLLEAIRLRPKLRDESETIDEKSTNLAQATLQISQVVDVPTIPTRPAMFIFLESLVFARPIPDDLQAMGFLHIKYKLNMQVDSESLFIDLVVGAFDLLSSAVTRKESEETTFALKSFLVNKLPQFLTNLAQSMFSADRPENCFAQALSRINHAMFPSPSFGMVSEHALQDVRQEFLFSCALHSLLRPSSIQALLGEQPISQPPDPSSRYLKETLIEQCASDSDRISQLIDELDKLNGNAGPISFALFDVIRTLCMNKDTFTLKSICNSLTAKPKLLDVMAQFVPLVALLQPICQLLDDWRYEDDQGEYQPVYEEFASVFLLVLSVVYRFDIAVNELGIPSDSFVSKYLENGHKIKAVDSLTDDEKKHLSVWMKGLFNPDSITDEVLSSCQPQQFYLLSATICYNILSAVVQKMIPFEATKTAFEYLCEPFLVPSLIGSMNWMLRHSWKNRRNPPEMGITLRFIFRAIKPPTEPVPVYKTVIRMMAEPTVRTIERICANSPQFRKAAVIEQMLIALNSIGSFKRTNYDPDSDLSSQLRHIGNLRPALKTAFQALIAWGSSSPMNPSLDVPNYSPRLFYSALAADGAGSVLSTILDEIQAQSISPSGAPAIALDIATAWICAPVPGSRLDPTDWAHTSLSDVNRGMNLRETLGKRYDQLPQKLDTNMAYTEAVVRLYRRVENQLAISVNNDLNELAAQQIMTGLGAMASEEVATVAAAEIDVAAGAGAGVGAGMGDAMDFTNTGAAGGMDLSGDAMDMSMQMDGGMDLGSFGGGIGGDDDIFAGLDVDEIDFTSFG</sequence>
<proteinExistence type="inferred from homology"/>
<comment type="subcellular location">
    <subcellularLocation>
        <location evidence="1 9">Nucleus</location>
    </subcellularLocation>
</comment>
<keyword evidence="11" id="KW-1185">Reference proteome</keyword>
<dbReference type="Pfam" id="PF08689">
    <property type="entry name" value="Med5"/>
    <property type="match status" value="1"/>
</dbReference>
<gene>
    <name evidence="9" type="primary">MED5</name>
    <name evidence="10" type="ORF">BT63DRAFT_475680</name>
</gene>
<dbReference type="GO" id="GO:0006357">
    <property type="term" value="P:regulation of transcription by RNA polymerase II"/>
    <property type="evidence" value="ECO:0007669"/>
    <property type="project" value="InterPro"/>
</dbReference>
<evidence type="ECO:0000256" key="1">
    <source>
        <dbReference type="ARBA" id="ARBA00004123"/>
    </source>
</evidence>
<dbReference type="InterPro" id="IPR014801">
    <property type="entry name" value="Mediator_Med5_fun"/>
</dbReference>
<keyword evidence="4 9" id="KW-0805">Transcription regulation</keyword>
<keyword evidence="7 9" id="KW-0539">Nucleus</keyword>